<keyword evidence="3" id="KW-1185">Reference proteome</keyword>
<feature type="compositionally biased region" description="Polar residues" evidence="1">
    <location>
        <begin position="20"/>
        <end position="30"/>
    </location>
</feature>
<dbReference type="AlphaFoldDB" id="A0A9J6GF94"/>
<dbReference type="VEuPathDB" id="VectorBase:HLOH_057550"/>
<feature type="region of interest" description="Disordered" evidence="1">
    <location>
        <begin position="1"/>
        <end position="30"/>
    </location>
</feature>
<protein>
    <submittedName>
        <fullName evidence="2">Uncharacterized protein</fullName>
    </submittedName>
</protein>
<name>A0A9J6GF94_HAELO</name>
<evidence type="ECO:0000256" key="1">
    <source>
        <dbReference type="SAM" id="MobiDB-lite"/>
    </source>
</evidence>
<evidence type="ECO:0000313" key="3">
    <source>
        <dbReference type="Proteomes" id="UP000821853"/>
    </source>
</evidence>
<sequence>MESHKQDGGDGHVLRLRPSGTPSGDASSTVEWPAQALHELGHHRCCTVHYCAAPSHWLPKQMHAKKRRWLAADKTLKLSWQQARQVFVATSTRRYLRHFWACKNQAQAAYLSTPLPRE</sequence>
<dbReference type="EMBL" id="JABSTR010000006">
    <property type="protein sequence ID" value="KAH9373160.1"/>
    <property type="molecule type" value="Genomic_DNA"/>
</dbReference>
<feature type="compositionally biased region" description="Basic and acidic residues" evidence="1">
    <location>
        <begin position="1"/>
        <end position="13"/>
    </location>
</feature>
<proteinExistence type="predicted"/>
<gene>
    <name evidence="2" type="ORF">HPB48_004905</name>
</gene>
<dbReference type="Proteomes" id="UP000821853">
    <property type="component" value="Chromosome 4"/>
</dbReference>
<reference evidence="2 3" key="1">
    <citation type="journal article" date="2020" name="Cell">
        <title>Large-Scale Comparative Analyses of Tick Genomes Elucidate Their Genetic Diversity and Vector Capacities.</title>
        <authorList>
            <consortium name="Tick Genome and Microbiome Consortium (TIGMIC)"/>
            <person name="Jia N."/>
            <person name="Wang J."/>
            <person name="Shi W."/>
            <person name="Du L."/>
            <person name="Sun Y."/>
            <person name="Zhan W."/>
            <person name="Jiang J.F."/>
            <person name="Wang Q."/>
            <person name="Zhang B."/>
            <person name="Ji P."/>
            <person name="Bell-Sakyi L."/>
            <person name="Cui X.M."/>
            <person name="Yuan T.T."/>
            <person name="Jiang B.G."/>
            <person name="Yang W.F."/>
            <person name="Lam T.T."/>
            <person name="Chang Q.C."/>
            <person name="Ding S.J."/>
            <person name="Wang X.J."/>
            <person name="Zhu J.G."/>
            <person name="Ruan X.D."/>
            <person name="Zhao L."/>
            <person name="Wei J.T."/>
            <person name="Ye R.Z."/>
            <person name="Que T.C."/>
            <person name="Du C.H."/>
            <person name="Zhou Y.H."/>
            <person name="Cheng J.X."/>
            <person name="Dai P.F."/>
            <person name="Guo W.B."/>
            <person name="Han X.H."/>
            <person name="Huang E.J."/>
            <person name="Li L.F."/>
            <person name="Wei W."/>
            <person name="Gao Y.C."/>
            <person name="Liu J.Z."/>
            <person name="Shao H.Z."/>
            <person name="Wang X."/>
            <person name="Wang C.C."/>
            <person name="Yang T.C."/>
            <person name="Huo Q.B."/>
            <person name="Li W."/>
            <person name="Chen H.Y."/>
            <person name="Chen S.E."/>
            <person name="Zhou L.G."/>
            <person name="Ni X.B."/>
            <person name="Tian J.H."/>
            <person name="Sheng Y."/>
            <person name="Liu T."/>
            <person name="Pan Y.S."/>
            <person name="Xia L.Y."/>
            <person name="Li J."/>
            <person name="Zhao F."/>
            <person name="Cao W.C."/>
        </authorList>
    </citation>
    <scope>NUCLEOTIDE SEQUENCE [LARGE SCALE GENOMIC DNA]</scope>
    <source>
        <strain evidence="2">HaeL-2018</strain>
    </source>
</reference>
<organism evidence="2 3">
    <name type="scientific">Haemaphysalis longicornis</name>
    <name type="common">Bush tick</name>
    <dbReference type="NCBI Taxonomy" id="44386"/>
    <lineage>
        <taxon>Eukaryota</taxon>
        <taxon>Metazoa</taxon>
        <taxon>Ecdysozoa</taxon>
        <taxon>Arthropoda</taxon>
        <taxon>Chelicerata</taxon>
        <taxon>Arachnida</taxon>
        <taxon>Acari</taxon>
        <taxon>Parasitiformes</taxon>
        <taxon>Ixodida</taxon>
        <taxon>Ixodoidea</taxon>
        <taxon>Ixodidae</taxon>
        <taxon>Haemaphysalinae</taxon>
        <taxon>Haemaphysalis</taxon>
    </lineage>
</organism>
<comment type="caution">
    <text evidence="2">The sequence shown here is derived from an EMBL/GenBank/DDBJ whole genome shotgun (WGS) entry which is preliminary data.</text>
</comment>
<evidence type="ECO:0000313" key="2">
    <source>
        <dbReference type="EMBL" id="KAH9373160.1"/>
    </source>
</evidence>
<accession>A0A9J6GF94</accession>